<dbReference type="InParanoid" id="A0A2P6NTW4"/>
<proteinExistence type="predicted"/>
<evidence type="ECO:0008006" key="7">
    <source>
        <dbReference type="Google" id="ProtNLM"/>
    </source>
</evidence>
<dbReference type="PANTHER" id="PTHR31250">
    <property type="entry name" value="IQ DOMAIN-CONTAINING PROTEIN IQM3"/>
    <property type="match status" value="1"/>
</dbReference>
<gene>
    <name evidence="5" type="ORF">PROFUN_00613</name>
</gene>
<dbReference type="AlphaFoldDB" id="A0A2P6NTW4"/>
<dbReference type="EMBL" id="MDYQ01000020">
    <property type="protein sequence ID" value="PRP87402.1"/>
    <property type="molecule type" value="Genomic_DNA"/>
</dbReference>
<evidence type="ECO:0000256" key="2">
    <source>
        <dbReference type="ARBA" id="ARBA00004496"/>
    </source>
</evidence>
<comment type="caution">
    <text evidence="5">The sequence shown here is derived from an EMBL/GenBank/DDBJ whole genome shotgun (WGS) entry which is preliminary data.</text>
</comment>
<name>A0A2P6NTW4_9EUKA</name>
<reference evidence="5 6" key="1">
    <citation type="journal article" date="2018" name="Genome Biol. Evol.">
        <title>Multiple Roots of Fruiting Body Formation in Amoebozoa.</title>
        <authorList>
            <person name="Hillmann F."/>
            <person name="Forbes G."/>
            <person name="Novohradska S."/>
            <person name="Ferling I."/>
            <person name="Riege K."/>
            <person name="Groth M."/>
            <person name="Westermann M."/>
            <person name="Marz M."/>
            <person name="Spaller T."/>
            <person name="Winckler T."/>
            <person name="Schaap P."/>
            <person name="Glockner G."/>
        </authorList>
    </citation>
    <scope>NUCLEOTIDE SEQUENCE [LARGE SCALE GENOMIC DNA]</scope>
    <source>
        <strain evidence="5 6">Jena</strain>
    </source>
</reference>
<dbReference type="GO" id="GO:0005737">
    <property type="term" value="C:cytoplasm"/>
    <property type="evidence" value="ECO:0007669"/>
    <property type="project" value="UniProtKB-SubCell"/>
</dbReference>
<dbReference type="STRING" id="1890364.A0A2P6NTW4"/>
<organism evidence="5 6">
    <name type="scientific">Planoprotostelium fungivorum</name>
    <dbReference type="NCBI Taxonomy" id="1890364"/>
    <lineage>
        <taxon>Eukaryota</taxon>
        <taxon>Amoebozoa</taxon>
        <taxon>Evosea</taxon>
        <taxon>Variosea</taxon>
        <taxon>Cavosteliida</taxon>
        <taxon>Cavosteliaceae</taxon>
        <taxon>Planoprotostelium</taxon>
    </lineage>
</organism>
<dbReference type="Proteomes" id="UP000241769">
    <property type="component" value="Unassembled WGS sequence"/>
</dbReference>
<accession>A0A2P6NTW4</accession>
<dbReference type="PANTHER" id="PTHR31250:SF27">
    <property type="entry name" value="IQ DOMAIN-CONTAINING PROTEIN IQM5"/>
    <property type="match status" value="1"/>
</dbReference>
<evidence type="ECO:0000256" key="1">
    <source>
        <dbReference type="ARBA" id="ARBA00004123"/>
    </source>
</evidence>
<comment type="subcellular location">
    <subcellularLocation>
        <location evidence="2">Cytoplasm</location>
    </subcellularLocation>
    <subcellularLocation>
        <location evidence="1">Nucleus</location>
    </subcellularLocation>
</comment>
<keyword evidence="4" id="KW-0539">Nucleus</keyword>
<sequence>MATAQPVPVTQLRTHIQTTVCNLDSVMNYVQKHVAHEDHRWRRILFFIRRLRFIPGEHTTIKDRQPIDGLLHKDLDDSYWLELIDPYHRYGANLKAYFFHWVRSATTENFFYWLDEGEGTTMSIPDCTRSKLLAERVVFLGGDTRKQYMARIENGTFVWDKDGTPITTTDEQKEDPGIEYEYIVDYMAPPMDDLPTKEERDKRDKELKKGHMPKASSMLALALRESKKQKNAWTYVTDVHGKWYIGAKLAGRFQHSSFLAGSRVTSAGLLQIENGKLTWISPLSGHYKASTEHFYAMQRHIQKQGVEMDSYEVDPAIKMLRALEVISRFKKAKKGSKVISKLRHFVHLDPVRFHPHHPLHKEQLFSDKEKNG</sequence>
<dbReference type="InterPro" id="IPR044159">
    <property type="entry name" value="IQM"/>
</dbReference>
<evidence type="ECO:0000313" key="5">
    <source>
        <dbReference type="EMBL" id="PRP87402.1"/>
    </source>
</evidence>
<keyword evidence="6" id="KW-1185">Reference proteome</keyword>
<dbReference type="GO" id="GO:0005634">
    <property type="term" value="C:nucleus"/>
    <property type="evidence" value="ECO:0007669"/>
    <property type="project" value="UniProtKB-SubCell"/>
</dbReference>
<keyword evidence="3" id="KW-0963">Cytoplasm</keyword>
<dbReference type="OrthoDB" id="7344096at2759"/>
<protein>
    <recommendedName>
        <fullName evidence="7">IQ calmodulin-binding motif family protein</fullName>
    </recommendedName>
</protein>
<evidence type="ECO:0000256" key="3">
    <source>
        <dbReference type="ARBA" id="ARBA00022490"/>
    </source>
</evidence>
<evidence type="ECO:0000256" key="4">
    <source>
        <dbReference type="ARBA" id="ARBA00023242"/>
    </source>
</evidence>
<evidence type="ECO:0000313" key="6">
    <source>
        <dbReference type="Proteomes" id="UP000241769"/>
    </source>
</evidence>